<evidence type="ECO:0000313" key="2">
    <source>
        <dbReference type="Proteomes" id="UP000077173"/>
    </source>
</evidence>
<protein>
    <submittedName>
        <fullName evidence="1">Uncharacterized protein</fullName>
    </submittedName>
</protein>
<reference evidence="1 2" key="1">
    <citation type="submission" date="2016-02" db="EMBL/GenBank/DDBJ databases">
        <title>Draft genome sequence of the strain BR 10247T Bradyrhizobium neotropicale isolated from nodules of Centrolobium paraense.</title>
        <authorList>
            <person name="Simoes-Araujo J.L."/>
            <person name="Barauna A.C."/>
            <person name="Silva K."/>
            <person name="Zilli J.E."/>
        </authorList>
    </citation>
    <scope>NUCLEOTIDE SEQUENCE [LARGE SCALE GENOMIC DNA]</scope>
    <source>
        <strain evidence="1 2">BR 10247</strain>
    </source>
</reference>
<dbReference type="EMBL" id="LSEF01000049">
    <property type="protein sequence ID" value="OAF16918.1"/>
    <property type="molecule type" value="Genomic_DNA"/>
</dbReference>
<dbReference type="AlphaFoldDB" id="A0A176Z8C7"/>
<sequence>MIGEVFDSIDQRRSVFSAGLKVEPRAVHLGLRGFDGQDMLAKFLRVLNETCEFYKPILVERRSLILQVQRSAA</sequence>
<name>A0A176Z8C7_9BRAD</name>
<comment type="caution">
    <text evidence="1">The sequence shown here is derived from an EMBL/GenBank/DDBJ whole genome shotgun (WGS) entry which is preliminary data.</text>
</comment>
<evidence type="ECO:0000313" key="1">
    <source>
        <dbReference type="EMBL" id="OAF16918.1"/>
    </source>
</evidence>
<proteinExistence type="predicted"/>
<gene>
    <name evidence="1" type="ORF">AXW67_00130</name>
</gene>
<dbReference type="Proteomes" id="UP000077173">
    <property type="component" value="Unassembled WGS sequence"/>
</dbReference>
<keyword evidence="2" id="KW-1185">Reference proteome</keyword>
<accession>A0A176Z8C7</accession>
<organism evidence="1 2">
    <name type="scientific">Bradyrhizobium neotropicale</name>
    <dbReference type="NCBI Taxonomy" id="1497615"/>
    <lineage>
        <taxon>Bacteria</taxon>
        <taxon>Pseudomonadati</taxon>
        <taxon>Pseudomonadota</taxon>
        <taxon>Alphaproteobacteria</taxon>
        <taxon>Hyphomicrobiales</taxon>
        <taxon>Nitrobacteraceae</taxon>
        <taxon>Bradyrhizobium</taxon>
    </lineage>
</organism>